<dbReference type="SUPFAM" id="SSF51182">
    <property type="entry name" value="RmlC-like cupins"/>
    <property type="match status" value="1"/>
</dbReference>
<protein>
    <submittedName>
        <fullName evidence="2">Cupin domain-containing protein</fullName>
    </submittedName>
</protein>
<name>A0ABS1TYI1_9PROT</name>
<comment type="caution">
    <text evidence="2">The sequence shown here is derived from an EMBL/GenBank/DDBJ whole genome shotgun (WGS) entry which is preliminary data.</text>
</comment>
<organism evidence="2 3">
    <name type="scientific">Belnapia arida</name>
    <dbReference type="NCBI Taxonomy" id="2804533"/>
    <lineage>
        <taxon>Bacteria</taxon>
        <taxon>Pseudomonadati</taxon>
        <taxon>Pseudomonadota</taxon>
        <taxon>Alphaproteobacteria</taxon>
        <taxon>Acetobacterales</taxon>
        <taxon>Roseomonadaceae</taxon>
        <taxon>Belnapia</taxon>
    </lineage>
</organism>
<dbReference type="Pfam" id="PF07883">
    <property type="entry name" value="Cupin_2"/>
    <property type="match status" value="1"/>
</dbReference>
<evidence type="ECO:0000259" key="1">
    <source>
        <dbReference type="Pfam" id="PF07883"/>
    </source>
</evidence>
<evidence type="ECO:0000313" key="2">
    <source>
        <dbReference type="EMBL" id="MBL6076930.1"/>
    </source>
</evidence>
<evidence type="ECO:0000313" key="3">
    <source>
        <dbReference type="Proteomes" id="UP000660885"/>
    </source>
</evidence>
<dbReference type="InterPro" id="IPR014710">
    <property type="entry name" value="RmlC-like_jellyroll"/>
</dbReference>
<gene>
    <name evidence="2" type="ORF">JMJ56_02865</name>
</gene>
<keyword evidence="3" id="KW-1185">Reference proteome</keyword>
<dbReference type="InterPro" id="IPR013096">
    <property type="entry name" value="Cupin_2"/>
</dbReference>
<proteinExistence type="predicted"/>
<dbReference type="Gene3D" id="2.60.120.10">
    <property type="entry name" value="Jelly Rolls"/>
    <property type="match status" value="1"/>
</dbReference>
<sequence length="113" mass="11967">MSAAPRFGRIGEGLAAPAEGGERFETLLAAGGGRAERIVSRGQSDPPGFWYEQASDEFVLLLSGAARLGFADGSERALAPGDWAVLPAGCRHRVAWTDPVRETLWLALHLPPG</sequence>
<feature type="domain" description="Cupin type-2" evidence="1">
    <location>
        <begin position="53"/>
        <end position="100"/>
    </location>
</feature>
<dbReference type="Proteomes" id="UP000660885">
    <property type="component" value="Unassembled WGS sequence"/>
</dbReference>
<reference evidence="2 3" key="1">
    <citation type="submission" date="2021-01" db="EMBL/GenBank/DDBJ databases">
        <title>Belnapia mucosa sp. nov. and Belnapia arida sp. nov., isolated from the Tabernas Desert (Almeria, Spain).</title>
        <authorList>
            <person name="Molina-Menor E."/>
            <person name="Vidal-Verdu A."/>
            <person name="Calonge A."/>
            <person name="Satari L."/>
            <person name="Pereto J."/>
            <person name="Porcar M."/>
        </authorList>
    </citation>
    <scope>NUCLEOTIDE SEQUENCE [LARGE SCALE GENOMIC DNA]</scope>
    <source>
        <strain evidence="2 3">T18</strain>
    </source>
</reference>
<dbReference type="CDD" id="cd06981">
    <property type="entry name" value="cupin_reut_a1446"/>
    <property type="match status" value="1"/>
</dbReference>
<dbReference type="EMBL" id="JAETWB010000001">
    <property type="protein sequence ID" value="MBL6076930.1"/>
    <property type="molecule type" value="Genomic_DNA"/>
</dbReference>
<dbReference type="InterPro" id="IPR011051">
    <property type="entry name" value="RmlC_Cupin_sf"/>
</dbReference>
<accession>A0ABS1TYI1</accession>